<accession>A0A819TA40</accession>
<evidence type="ECO:0000259" key="3">
    <source>
        <dbReference type="SMART" id="SM01360"/>
    </source>
</evidence>
<dbReference type="InterPro" id="IPR051802">
    <property type="entry name" value="YfhM-like"/>
</dbReference>
<dbReference type="GO" id="GO:0004866">
    <property type="term" value="F:endopeptidase inhibitor activity"/>
    <property type="evidence" value="ECO:0007669"/>
    <property type="project" value="InterPro"/>
</dbReference>
<sequence>MLNKACRTQDIGGILKMFLFRLRSSLTNSTATFLNKQLMLIDGLSMSNFMKGIRGIQNVTFENEQSKSYKFNFNIDEANEMDNQAATDVEMTSLNADSQRQNLTPDQLQQLFSQASCELIAESADEQEFFKRESTIKAPKTNKIIQTPFPPPQSDRTEDFDIDIEQLKQLAKQEAGPLIIERYSPSEKQIDYVLSTITLTFNQPMIAVSSVDDKMNTEDLGISLTPKIEGQWRWTGTKTLQFEAKHRLPYATKYTLRVDKEHCVSAIEGKLDEEFFFEFSTATPNILQFSPYGTVSTLKPKCFLLFDQKIGMNDILKHLRVVHSDGHTIQNEELELVNETTAKNEFESFLNANEGNHEKYVAFTFKHDLLTATQYTIQVPIGCPSAEGPLKTTSEWSASFQTYEPLKIIDWCPNIKNTWQSSLAPGHSWSLTFNNSLDHSTINKSLFNFEPDVNGLGIEHTQDNDRQITFYNNSKANTIYTLLIKSASLKDIHGQTLEHDHSDKPIQFHVHDSPPLIGNISGATGMITMDPGVLDEPFYPLMVYNYSELTLRIHRVKPEHYHPNLPCFNSYSYISEREEWYNKLPGEELLNEVIQTNCERDEPKEIRIPLKAYLKKDSGVGQLIVVIEPTKKAWDECQANNWQYRQIISVWLQCTRLAADVFVCSGIYKLKGKWTFYLQFIPLNSSQPTNITLRKINSYSFFALPVINSVAGSTSNILTAWVTELMTGAPINQAIVSVSNETKETNQQGLCIIENYTTQNDESIENRILVVEKDDDQCMSVDIYSYASVPDAYVWHVFNDRGLYKPKEEVHIKGYVRFLKVKDEAKLPTYAHGTIHYTIYDPRGQQLQESQVELNNYGAFDVKFTLPDNVNLGNGYVMFSLPDSQSSTTHYFKVQEFRKPEYEVSSMIRPTVAHYCYPIVDEYVIATCQGKLFAGGYLNDANVQWTVKAETTKFTPPKRSDYIFGRGQPFFCWFGNNNETEISYPEKHFQGKTNNEGIHEIKINYHGIEQEPRTAIVHALSAITDLNNQTQETKIQFIVHPCRYYVGFQLSTNYGKKNKPVQTKVIVTDIDGNLIDNILIECKVNGNGKERKEDENGLTVFEEIKDEQTLTVVSSNKDAVNIDYTPKLGGTYNISYSVKDEQGRLAMSFYDNFYVSGGCDKEIETQKVDYIPTDTITIVPNAKNYQPDDTCELLILAPFSPANGLVIFDCEGQVSQPIQFQIESGKNSTTVEFKISKDWIPNFTVHAELTGSIRRETEVTDSPQRPAIATGSVALEVSRDIYKLNVLINTKETNKTYTPSSIINIDVNVTQHVDNLHVDAAEVCIVVVDEAILSLTGHKLDSPLDIFYPNRSANITQYHDRNRCLLFNMQDIEKFKKDMQERESGSAKMMYECMPMGCSAAFRHDGSGASGAGQKIAVRSNFNPLACWIPSSITNSSGRVSFEIKLPDNLTRYRVWALATNDKQYGLGEMSFTVQLPIMIRPSPPRFLNYGDTAHISVVLQNQTDLSILLHAGLRATNAKLLTSQTNQQAAGYSIVLQPSKRAALTFPLSTIHSGKARFQFIVSTVKSETSVQFGDAIELSVPVFTPATSEAFATYGDICEEAIVLQPVEAPKNVIPQFGELSITTSSTALASLTDAIISLYTYPYECTEQLSSRVLGIQALWDVLQAFHCKDLPEVSVMKTKLESDLNTLKGRQYSNGGFGYWTNRYDSYADPYMSVHVAHCLVVVMNKKVFNVNTNMLNDALTYLENVESEINQLSYTKYWSDLTRFSLISYALYVRAKHLQNVADEASQLFERSGFDKLSLEALGWLLVALSSGKSHDNHQTIELIYNYLKGKVSETSETANFITSYGDDGQSVMLHSNQRTDAILLESLLYIDPNSTLCTKLCKGLQAHKVKGAWKSTQENCFVLIALDKYFHAKEKDTPDFVANIWLDNDYCGQHQYKGRTTNTHTVNIPMTAILSSSSDTNNNNKKNLIMHKDGNGRLYYRIGLNYAPSNLQLNAVNYGFKIERTYVAINDSTHVQKQSDDTWKFMLGEKIRVILTMTTTQRRYHIALVDYLPAGCEPLNTQLKGTLTGDTHSSVTRSNRDYRYCGCRAYSNVGWTEHENLRDERAEAFRSLLWPGVYEWSYVMRATCAGTFIIPPAKAEEMYSPENFGRCSTEKVIIE</sequence>
<dbReference type="Pfam" id="PF17973">
    <property type="entry name" value="bMG10"/>
    <property type="match status" value="1"/>
</dbReference>
<evidence type="ECO:0000313" key="4">
    <source>
        <dbReference type="EMBL" id="CAF4073612.1"/>
    </source>
</evidence>
<dbReference type="Pfam" id="PF13205">
    <property type="entry name" value="Big_5"/>
    <property type="match status" value="1"/>
</dbReference>
<dbReference type="SMART" id="SM01360">
    <property type="entry name" value="A2M"/>
    <property type="match status" value="1"/>
</dbReference>
<dbReference type="SMART" id="SM01359">
    <property type="entry name" value="A2M_N_2"/>
    <property type="match status" value="1"/>
</dbReference>
<dbReference type="SUPFAM" id="SSF48239">
    <property type="entry name" value="Terpenoid cyclases/Protein prenyltransferases"/>
    <property type="match status" value="1"/>
</dbReference>
<feature type="domain" description="Alpha-2-macroglobulin bait region" evidence="2">
    <location>
        <begin position="1176"/>
        <end position="1335"/>
    </location>
</feature>
<dbReference type="PANTHER" id="PTHR40094:SF1">
    <property type="entry name" value="UBIQUITIN DOMAIN-CONTAINING PROTEIN"/>
    <property type="match status" value="1"/>
</dbReference>
<dbReference type="InterPro" id="IPR011625">
    <property type="entry name" value="A2M_N_BRD"/>
</dbReference>
<dbReference type="InterPro" id="IPR002890">
    <property type="entry name" value="MG2"/>
</dbReference>
<proteinExistence type="predicted"/>
<dbReference type="Proteomes" id="UP000663842">
    <property type="component" value="Unassembled WGS sequence"/>
</dbReference>
<dbReference type="InterPro" id="IPR041246">
    <property type="entry name" value="Bact_MG10"/>
</dbReference>
<evidence type="ECO:0000256" key="1">
    <source>
        <dbReference type="ARBA" id="ARBA00022729"/>
    </source>
</evidence>
<dbReference type="InterPro" id="IPR032812">
    <property type="entry name" value="SbsA_Ig"/>
</dbReference>
<dbReference type="InterPro" id="IPR008930">
    <property type="entry name" value="Terpenoid_cyclase/PrenylTrfase"/>
</dbReference>
<dbReference type="EMBL" id="CAJOBF010003093">
    <property type="protein sequence ID" value="CAF4073612.1"/>
    <property type="molecule type" value="Genomic_DNA"/>
</dbReference>
<dbReference type="Pfam" id="PF07703">
    <property type="entry name" value="A2M_BRD"/>
    <property type="match status" value="1"/>
</dbReference>
<organism evidence="4 5">
    <name type="scientific">Rotaria magnacalcarata</name>
    <dbReference type="NCBI Taxonomy" id="392030"/>
    <lineage>
        <taxon>Eukaryota</taxon>
        <taxon>Metazoa</taxon>
        <taxon>Spiralia</taxon>
        <taxon>Gnathifera</taxon>
        <taxon>Rotifera</taxon>
        <taxon>Eurotatoria</taxon>
        <taxon>Bdelloidea</taxon>
        <taxon>Philodinida</taxon>
        <taxon>Philodinidae</taxon>
        <taxon>Rotaria</taxon>
    </lineage>
</organism>
<reference evidence="4" key="1">
    <citation type="submission" date="2021-02" db="EMBL/GenBank/DDBJ databases">
        <authorList>
            <person name="Nowell W R."/>
        </authorList>
    </citation>
    <scope>NUCLEOTIDE SEQUENCE</scope>
</reference>
<comment type="caution">
    <text evidence="4">The sequence shown here is derived from an EMBL/GenBank/DDBJ whole genome shotgun (WGS) entry which is preliminary data.</text>
</comment>
<dbReference type="PANTHER" id="PTHR40094">
    <property type="entry name" value="ALPHA-2-MACROGLOBULIN HOMOLOG"/>
    <property type="match status" value="1"/>
</dbReference>
<dbReference type="Gene3D" id="2.60.40.1930">
    <property type="match status" value="1"/>
</dbReference>
<dbReference type="Gene3D" id="2.60.40.3710">
    <property type="match status" value="1"/>
</dbReference>
<gene>
    <name evidence="4" type="ORF">UXM345_LOCUS20602</name>
</gene>
<dbReference type="Gene3D" id="1.50.10.20">
    <property type="match status" value="1"/>
</dbReference>
<dbReference type="InterPro" id="IPR001599">
    <property type="entry name" value="Macroglobln_a2"/>
</dbReference>
<name>A0A819TA40_9BILA</name>
<protein>
    <submittedName>
        <fullName evidence="4">Uncharacterized protein</fullName>
    </submittedName>
</protein>
<dbReference type="Pfam" id="PF01835">
    <property type="entry name" value="MG2"/>
    <property type="match status" value="1"/>
</dbReference>
<keyword evidence="1" id="KW-0732">Signal</keyword>
<dbReference type="Pfam" id="PF00207">
    <property type="entry name" value="A2M"/>
    <property type="match status" value="1"/>
</dbReference>
<evidence type="ECO:0000259" key="2">
    <source>
        <dbReference type="SMART" id="SM01359"/>
    </source>
</evidence>
<feature type="domain" description="Alpha-2-macroglobulin" evidence="3">
    <location>
        <begin position="1425"/>
        <end position="1514"/>
    </location>
</feature>
<evidence type="ECO:0000313" key="5">
    <source>
        <dbReference type="Proteomes" id="UP000663842"/>
    </source>
</evidence>